<reference evidence="7 8" key="1">
    <citation type="journal article" date="2015" name="Stand. Genomic Sci.">
        <title>Genomic Encyclopedia of Bacterial and Archaeal Type Strains, Phase III: the genomes of soil and plant-associated and newly described type strains.</title>
        <authorList>
            <person name="Whitman W.B."/>
            <person name="Woyke T."/>
            <person name="Klenk H.P."/>
            <person name="Zhou Y."/>
            <person name="Lilburn T.G."/>
            <person name="Beck B.J."/>
            <person name="De Vos P."/>
            <person name="Vandamme P."/>
            <person name="Eisen J.A."/>
            <person name="Garrity G."/>
            <person name="Hugenholtz P."/>
            <person name="Kyrpides N.C."/>
        </authorList>
    </citation>
    <scope>NUCLEOTIDE SEQUENCE [LARGE SCALE GENOMIC DNA]</scope>
    <source>
        <strain evidence="7 8">A3</strain>
    </source>
</reference>
<evidence type="ECO:0000256" key="1">
    <source>
        <dbReference type="ARBA" id="ARBA00004141"/>
    </source>
</evidence>
<feature type="transmembrane region" description="Helical" evidence="5">
    <location>
        <begin position="76"/>
        <end position="96"/>
    </location>
</feature>
<evidence type="ECO:0000256" key="2">
    <source>
        <dbReference type="ARBA" id="ARBA00022692"/>
    </source>
</evidence>
<feature type="transmembrane region" description="Helical" evidence="5">
    <location>
        <begin position="133"/>
        <end position="151"/>
    </location>
</feature>
<feature type="transmembrane region" description="Helical" evidence="5">
    <location>
        <begin position="274"/>
        <end position="290"/>
    </location>
</feature>
<dbReference type="InterPro" id="IPR050638">
    <property type="entry name" value="AA-Vitamin_Transporters"/>
</dbReference>
<sequence>MNDTLAATAAPRTDWFTPLELIALGAIWGGSFLFMRVAAPQFGPFALVEVRIVLGALILLPFLWHARALLDAKRIVQFAIVGALNSAIPFSLFAWGAERAPAGVGAIANSLTVLFTALVALLVYGERVSLRRALAMIVGFVGVVVLMSGKVAGSDVFSAALAGTAASACYGVAANFTRRWFAGVPPLAAVAGTLGSAAILLAPFALASWPAQSPSGASWGSTIALGVLCTGIAYALFFRLIQRVGAARATTCTYLVPLFGVFWGWLLLAETPTVTMLVAGTMILGSVIASQREAQARR</sequence>
<dbReference type="RefSeq" id="WP_131993444.1">
    <property type="nucleotide sequence ID" value="NZ_SLWQ01000001.1"/>
</dbReference>
<keyword evidence="2 5" id="KW-0812">Transmembrane</keyword>
<evidence type="ECO:0000313" key="8">
    <source>
        <dbReference type="Proteomes" id="UP000294862"/>
    </source>
</evidence>
<feature type="transmembrane region" description="Helical" evidence="5">
    <location>
        <begin position="157"/>
        <end position="176"/>
    </location>
</feature>
<accession>A0A4R2IFW0</accession>
<dbReference type="Gene3D" id="1.10.3730.20">
    <property type="match status" value="1"/>
</dbReference>
<evidence type="ECO:0000313" key="7">
    <source>
        <dbReference type="EMBL" id="TCO43267.1"/>
    </source>
</evidence>
<feature type="domain" description="EamA" evidence="6">
    <location>
        <begin position="21"/>
        <end position="147"/>
    </location>
</feature>
<dbReference type="PANTHER" id="PTHR32322:SF9">
    <property type="entry name" value="AMINO-ACID METABOLITE EFFLUX PUMP-RELATED"/>
    <property type="match status" value="1"/>
</dbReference>
<dbReference type="InterPro" id="IPR000620">
    <property type="entry name" value="EamA_dom"/>
</dbReference>
<evidence type="ECO:0000256" key="3">
    <source>
        <dbReference type="ARBA" id="ARBA00022989"/>
    </source>
</evidence>
<dbReference type="OrthoDB" id="9810556at2"/>
<dbReference type="EMBL" id="SLWQ01000001">
    <property type="protein sequence ID" value="TCO43267.1"/>
    <property type="molecule type" value="Genomic_DNA"/>
</dbReference>
<protein>
    <submittedName>
        <fullName evidence="7">Threonine/homoserine efflux transporter RhtA</fullName>
    </submittedName>
</protein>
<dbReference type="SUPFAM" id="SSF103481">
    <property type="entry name" value="Multidrug resistance efflux transporter EmrE"/>
    <property type="match status" value="2"/>
</dbReference>
<comment type="subcellular location">
    <subcellularLocation>
        <location evidence="1">Membrane</location>
        <topology evidence="1">Multi-pass membrane protein</topology>
    </subcellularLocation>
</comment>
<dbReference type="Pfam" id="PF00892">
    <property type="entry name" value="EamA"/>
    <property type="match status" value="2"/>
</dbReference>
<feature type="transmembrane region" description="Helical" evidence="5">
    <location>
        <begin position="21"/>
        <end position="39"/>
    </location>
</feature>
<feature type="transmembrane region" description="Helical" evidence="5">
    <location>
        <begin position="249"/>
        <end position="268"/>
    </location>
</feature>
<keyword evidence="4 5" id="KW-0472">Membrane</keyword>
<gene>
    <name evidence="7" type="ORF">EV148_101688</name>
</gene>
<feature type="transmembrane region" description="Helical" evidence="5">
    <location>
        <begin position="188"/>
        <end position="211"/>
    </location>
</feature>
<feature type="domain" description="EamA" evidence="6">
    <location>
        <begin position="159"/>
        <end position="288"/>
    </location>
</feature>
<organism evidence="7 8">
    <name type="scientific">Dokdonella fugitiva</name>
    <dbReference type="NCBI Taxonomy" id="328517"/>
    <lineage>
        <taxon>Bacteria</taxon>
        <taxon>Pseudomonadati</taxon>
        <taxon>Pseudomonadota</taxon>
        <taxon>Gammaproteobacteria</taxon>
        <taxon>Lysobacterales</taxon>
        <taxon>Rhodanobacteraceae</taxon>
        <taxon>Dokdonella</taxon>
    </lineage>
</organism>
<comment type="caution">
    <text evidence="7">The sequence shown here is derived from an EMBL/GenBank/DDBJ whole genome shotgun (WGS) entry which is preliminary data.</text>
</comment>
<evidence type="ECO:0000256" key="4">
    <source>
        <dbReference type="ARBA" id="ARBA00023136"/>
    </source>
</evidence>
<dbReference type="InterPro" id="IPR037185">
    <property type="entry name" value="EmrE-like"/>
</dbReference>
<feature type="transmembrane region" description="Helical" evidence="5">
    <location>
        <begin position="102"/>
        <end position="124"/>
    </location>
</feature>
<feature type="transmembrane region" description="Helical" evidence="5">
    <location>
        <begin position="45"/>
        <end position="64"/>
    </location>
</feature>
<dbReference type="Proteomes" id="UP000294862">
    <property type="component" value="Unassembled WGS sequence"/>
</dbReference>
<keyword evidence="8" id="KW-1185">Reference proteome</keyword>
<proteinExistence type="predicted"/>
<feature type="transmembrane region" description="Helical" evidence="5">
    <location>
        <begin position="217"/>
        <end position="237"/>
    </location>
</feature>
<name>A0A4R2IFW0_9GAMM</name>
<dbReference type="AlphaFoldDB" id="A0A4R2IFW0"/>
<dbReference type="GO" id="GO:0016020">
    <property type="term" value="C:membrane"/>
    <property type="evidence" value="ECO:0007669"/>
    <property type="project" value="UniProtKB-SubCell"/>
</dbReference>
<dbReference type="PANTHER" id="PTHR32322">
    <property type="entry name" value="INNER MEMBRANE TRANSPORTER"/>
    <property type="match status" value="1"/>
</dbReference>
<keyword evidence="3 5" id="KW-1133">Transmembrane helix</keyword>
<evidence type="ECO:0000259" key="6">
    <source>
        <dbReference type="Pfam" id="PF00892"/>
    </source>
</evidence>
<evidence type="ECO:0000256" key="5">
    <source>
        <dbReference type="SAM" id="Phobius"/>
    </source>
</evidence>